<evidence type="ECO:0000259" key="3">
    <source>
        <dbReference type="Pfam" id="PF00004"/>
    </source>
</evidence>
<dbReference type="InterPro" id="IPR050304">
    <property type="entry name" value="MT-severing_AAA_ATPase"/>
</dbReference>
<dbReference type="EMBL" id="BMAT01011330">
    <property type="protein sequence ID" value="GFR70555.1"/>
    <property type="molecule type" value="Genomic_DNA"/>
</dbReference>
<name>A0AAV4FCP7_9GAST</name>
<dbReference type="GO" id="GO:0005524">
    <property type="term" value="F:ATP binding"/>
    <property type="evidence" value="ECO:0007669"/>
    <property type="project" value="UniProtKB-KW"/>
</dbReference>
<evidence type="ECO:0000313" key="4">
    <source>
        <dbReference type="EMBL" id="GFR70555.1"/>
    </source>
</evidence>
<dbReference type="PROSITE" id="PS00674">
    <property type="entry name" value="AAA"/>
    <property type="match status" value="1"/>
</dbReference>
<dbReference type="SUPFAM" id="SSF52540">
    <property type="entry name" value="P-loop containing nucleoside triphosphate hydrolases"/>
    <property type="match status" value="1"/>
</dbReference>
<dbReference type="Pfam" id="PF00004">
    <property type="entry name" value="AAA"/>
    <property type="match status" value="1"/>
</dbReference>
<dbReference type="AlphaFoldDB" id="A0AAV4FCP7"/>
<dbReference type="InterPro" id="IPR027417">
    <property type="entry name" value="P-loop_NTPase"/>
</dbReference>
<organism evidence="4 5">
    <name type="scientific">Elysia marginata</name>
    <dbReference type="NCBI Taxonomy" id="1093978"/>
    <lineage>
        <taxon>Eukaryota</taxon>
        <taxon>Metazoa</taxon>
        <taxon>Spiralia</taxon>
        <taxon>Lophotrochozoa</taxon>
        <taxon>Mollusca</taxon>
        <taxon>Gastropoda</taxon>
        <taxon>Heterobranchia</taxon>
        <taxon>Euthyneura</taxon>
        <taxon>Panpulmonata</taxon>
        <taxon>Sacoglossa</taxon>
        <taxon>Placobranchoidea</taxon>
        <taxon>Plakobranchidae</taxon>
        <taxon>Elysia</taxon>
    </lineage>
</organism>
<dbReference type="PANTHER" id="PTHR23074:SF17">
    <property type="entry name" value="FIDGETIN-LIKE PROTEIN 1"/>
    <property type="match status" value="1"/>
</dbReference>
<dbReference type="Gene3D" id="3.40.50.300">
    <property type="entry name" value="P-loop containing nucleotide triphosphate hydrolases"/>
    <property type="match status" value="1"/>
</dbReference>
<dbReference type="InterPro" id="IPR003960">
    <property type="entry name" value="ATPase_AAA_CS"/>
</dbReference>
<dbReference type="GO" id="GO:0016887">
    <property type="term" value="F:ATP hydrolysis activity"/>
    <property type="evidence" value="ECO:0007669"/>
    <property type="project" value="InterPro"/>
</dbReference>
<dbReference type="Gene3D" id="1.10.8.60">
    <property type="match status" value="1"/>
</dbReference>
<evidence type="ECO:0000313" key="5">
    <source>
        <dbReference type="Proteomes" id="UP000762676"/>
    </source>
</evidence>
<keyword evidence="2" id="KW-0067">ATP-binding</keyword>
<evidence type="ECO:0000256" key="1">
    <source>
        <dbReference type="ARBA" id="ARBA00006914"/>
    </source>
</evidence>
<dbReference type="GO" id="GO:0008568">
    <property type="term" value="F:microtubule severing ATPase activity"/>
    <property type="evidence" value="ECO:0007669"/>
    <property type="project" value="TreeGrafter"/>
</dbReference>
<keyword evidence="2" id="KW-0547">Nucleotide-binding</keyword>
<comment type="similarity">
    <text evidence="1 2">Belongs to the AAA ATPase family.</text>
</comment>
<dbReference type="Proteomes" id="UP000762676">
    <property type="component" value="Unassembled WGS sequence"/>
</dbReference>
<keyword evidence="5" id="KW-1185">Reference proteome</keyword>
<dbReference type="InterPro" id="IPR003959">
    <property type="entry name" value="ATPase_AAA_core"/>
</dbReference>
<proteinExistence type="inferred from homology"/>
<dbReference type="PANTHER" id="PTHR23074">
    <property type="entry name" value="AAA DOMAIN-CONTAINING"/>
    <property type="match status" value="1"/>
</dbReference>
<feature type="domain" description="ATPase AAA-type core" evidence="3">
    <location>
        <begin position="18"/>
        <end position="61"/>
    </location>
</feature>
<reference evidence="4 5" key="1">
    <citation type="journal article" date="2021" name="Elife">
        <title>Chloroplast acquisition without the gene transfer in kleptoplastic sea slugs, Plakobranchus ocellatus.</title>
        <authorList>
            <person name="Maeda T."/>
            <person name="Takahashi S."/>
            <person name="Yoshida T."/>
            <person name="Shimamura S."/>
            <person name="Takaki Y."/>
            <person name="Nagai Y."/>
            <person name="Toyoda A."/>
            <person name="Suzuki Y."/>
            <person name="Arimoto A."/>
            <person name="Ishii H."/>
            <person name="Satoh N."/>
            <person name="Nishiyama T."/>
            <person name="Hasebe M."/>
            <person name="Maruyama T."/>
            <person name="Minagawa J."/>
            <person name="Obokata J."/>
            <person name="Shigenobu S."/>
        </authorList>
    </citation>
    <scope>NUCLEOTIDE SEQUENCE [LARGE SCALE GENOMIC DNA]</scope>
</reference>
<protein>
    <submittedName>
        <fullName evidence="4">Fidgetin-like protein 1</fullName>
    </submittedName>
</protein>
<accession>A0AAV4FCP7</accession>
<comment type="caution">
    <text evidence="4">The sequence shown here is derived from an EMBL/GenBank/DDBJ whole genome shotgun (WGS) entry which is preliminary data.</text>
</comment>
<evidence type="ECO:0000256" key="2">
    <source>
        <dbReference type="RuleBase" id="RU003651"/>
    </source>
</evidence>
<sequence>MAVGNEISTRVAELFWCLVSTIDGATTESEDRILVIGATNRPQEIDEAARRRFVKRLLIPLPEAIARRQIVLNLMSQQNSDLNAADVQLICDKTDGKSSTVRQSQKSFEF</sequence>
<gene>
    <name evidence="4" type="ORF">ElyMa_005655700</name>
</gene>